<proteinExistence type="predicted"/>
<dbReference type="Proteomes" id="UP000093898">
    <property type="component" value="Unassembled WGS sequence"/>
</dbReference>
<dbReference type="RefSeq" id="WP_064983480.1">
    <property type="nucleotide sequence ID" value="NZ_LZLC01000183.1"/>
</dbReference>
<organism evidence="2 3">
    <name type="scientific">Mycolicibacterium mucogenicum</name>
    <name type="common">Mycobacterium mucogenicum</name>
    <dbReference type="NCBI Taxonomy" id="56689"/>
    <lineage>
        <taxon>Bacteria</taxon>
        <taxon>Bacillati</taxon>
        <taxon>Actinomycetota</taxon>
        <taxon>Actinomycetes</taxon>
        <taxon>Mycobacteriales</taxon>
        <taxon>Mycobacteriaceae</taxon>
        <taxon>Mycolicibacterium</taxon>
    </lineage>
</organism>
<evidence type="ECO:0000256" key="1">
    <source>
        <dbReference type="SAM" id="SignalP"/>
    </source>
</evidence>
<dbReference type="STRING" id="56689.GCA_001291445_01240"/>
<dbReference type="OrthoDB" id="4640732at2"/>
<evidence type="ECO:0000313" key="3">
    <source>
        <dbReference type="Proteomes" id="UP000093898"/>
    </source>
</evidence>
<dbReference type="AlphaFoldDB" id="A0A1A3GV60"/>
<reference evidence="2 3" key="1">
    <citation type="submission" date="2016-06" db="EMBL/GenBank/DDBJ databases">
        <authorList>
            <person name="Kjaerup R.B."/>
            <person name="Dalgaard T.S."/>
            <person name="Juul-Madsen H.R."/>
        </authorList>
    </citation>
    <scope>NUCLEOTIDE SEQUENCE [LARGE SCALE GENOMIC DNA]</scope>
    <source>
        <strain evidence="2 3">1127319.6</strain>
    </source>
</reference>
<keyword evidence="1" id="KW-0732">Signal</keyword>
<feature type="chain" id="PRO_5008323409" description="Keratin associated protein" evidence="1">
    <location>
        <begin position="38"/>
        <end position="86"/>
    </location>
</feature>
<gene>
    <name evidence="2" type="ORF">A5630_27745</name>
</gene>
<accession>A0A1A3GV60</accession>
<name>A0A1A3GV60_MYCMU</name>
<evidence type="ECO:0008006" key="4">
    <source>
        <dbReference type="Google" id="ProtNLM"/>
    </source>
</evidence>
<evidence type="ECO:0000313" key="2">
    <source>
        <dbReference type="EMBL" id="OBJ39229.1"/>
    </source>
</evidence>
<comment type="caution">
    <text evidence="2">The sequence shown here is derived from an EMBL/GenBank/DDBJ whole genome shotgun (WGS) entry which is preliminary data.</text>
</comment>
<feature type="signal peptide" evidence="1">
    <location>
        <begin position="1"/>
        <end position="37"/>
    </location>
</feature>
<dbReference type="EMBL" id="LZLC01000183">
    <property type="protein sequence ID" value="OBJ39229.1"/>
    <property type="molecule type" value="Genomic_DNA"/>
</dbReference>
<protein>
    <recommendedName>
        <fullName evidence="4">Keratin associated protein</fullName>
    </recommendedName>
</protein>
<sequence length="86" mass="8683">MTNAMNPMTKAARPCRLAAGLLALSGAAFLTAPAATADQPATCQSRHVDGVEEDVCVGIPGQAGGANPRDLYPGIVPELYFGVGIG</sequence>